<sequence>MPANVKGYRMKYIVEEVDKKAGMAGIKNLEEEYGNLDFKATEIYSEDDNIRLLIAATKVIFKNTNGSSLFEMGRILAQKLISTKMTKIGISMVSKTNIFKNTFFNPTILRTIEKTIPFFAPSLKVQLENPDKNTIKIKFLDTKVPRKLYEGEWFELFSQLIKEKVSSDSKQITSNSYEIMIYCENFQKLNEELLN</sequence>
<protein>
    <submittedName>
        <fullName evidence="1">Uncharacterized protein</fullName>
    </submittedName>
</protein>
<proteinExistence type="predicted"/>
<accession>A0A0G0BL27</accession>
<dbReference type="AlphaFoldDB" id="A0A0G0BL27"/>
<evidence type="ECO:0000313" key="2">
    <source>
        <dbReference type="Proteomes" id="UP000034581"/>
    </source>
</evidence>
<dbReference type="Proteomes" id="UP000034581">
    <property type="component" value="Unassembled WGS sequence"/>
</dbReference>
<name>A0A0G0BL27_UNCC3</name>
<reference evidence="1 2" key="1">
    <citation type="journal article" date="2015" name="Nature">
        <title>rRNA introns, odd ribosomes, and small enigmatic genomes across a large radiation of phyla.</title>
        <authorList>
            <person name="Brown C.T."/>
            <person name="Hug L.A."/>
            <person name="Thomas B.C."/>
            <person name="Sharon I."/>
            <person name="Castelle C.J."/>
            <person name="Singh A."/>
            <person name="Wilkins M.J."/>
            <person name="Williams K.H."/>
            <person name="Banfield J.F."/>
        </authorList>
    </citation>
    <scope>NUCLEOTIDE SEQUENCE [LARGE SCALE GENOMIC DNA]</scope>
</reference>
<dbReference type="EMBL" id="LBQB01000001">
    <property type="protein sequence ID" value="KKP70113.1"/>
    <property type="molecule type" value="Genomic_DNA"/>
</dbReference>
<organism evidence="1 2">
    <name type="scientific">candidate division CPR3 bacterium GW2011_GWF2_35_18</name>
    <dbReference type="NCBI Taxonomy" id="1618350"/>
    <lineage>
        <taxon>Bacteria</taxon>
        <taxon>Bacteria division CPR3</taxon>
    </lineage>
</organism>
<gene>
    <name evidence="1" type="ORF">UR67_C0001G0022</name>
</gene>
<comment type="caution">
    <text evidence="1">The sequence shown here is derived from an EMBL/GenBank/DDBJ whole genome shotgun (WGS) entry which is preliminary data.</text>
</comment>
<evidence type="ECO:0000313" key="1">
    <source>
        <dbReference type="EMBL" id="KKP70113.1"/>
    </source>
</evidence>